<proteinExistence type="predicted"/>
<dbReference type="EMBL" id="CM042011">
    <property type="protein sequence ID" value="KAI3766205.1"/>
    <property type="molecule type" value="Genomic_DNA"/>
</dbReference>
<reference evidence="2" key="1">
    <citation type="journal article" date="2022" name="Mol. Ecol. Resour.">
        <title>The genomes of chicory, endive, great burdock and yacon provide insights into Asteraceae palaeo-polyploidization history and plant inulin production.</title>
        <authorList>
            <person name="Fan W."/>
            <person name="Wang S."/>
            <person name="Wang H."/>
            <person name="Wang A."/>
            <person name="Jiang F."/>
            <person name="Liu H."/>
            <person name="Zhao H."/>
            <person name="Xu D."/>
            <person name="Zhang Y."/>
        </authorList>
    </citation>
    <scope>NUCLEOTIDE SEQUENCE [LARGE SCALE GENOMIC DNA]</scope>
    <source>
        <strain evidence="2">cv. Punajuju</strain>
    </source>
</reference>
<reference evidence="1 2" key="2">
    <citation type="journal article" date="2022" name="Mol. Ecol. Resour.">
        <title>The genomes of chicory, endive, great burdock and yacon provide insights into Asteraceae paleo-polyploidization history and plant inulin production.</title>
        <authorList>
            <person name="Fan W."/>
            <person name="Wang S."/>
            <person name="Wang H."/>
            <person name="Wang A."/>
            <person name="Jiang F."/>
            <person name="Liu H."/>
            <person name="Zhao H."/>
            <person name="Xu D."/>
            <person name="Zhang Y."/>
        </authorList>
    </citation>
    <scope>NUCLEOTIDE SEQUENCE [LARGE SCALE GENOMIC DNA]</scope>
    <source>
        <strain evidence="2">cv. Punajuju</strain>
        <tissue evidence="1">Leaves</tissue>
    </source>
</reference>
<evidence type="ECO:0000313" key="2">
    <source>
        <dbReference type="Proteomes" id="UP001055811"/>
    </source>
</evidence>
<organism evidence="1 2">
    <name type="scientific">Cichorium intybus</name>
    <name type="common">Chicory</name>
    <dbReference type="NCBI Taxonomy" id="13427"/>
    <lineage>
        <taxon>Eukaryota</taxon>
        <taxon>Viridiplantae</taxon>
        <taxon>Streptophyta</taxon>
        <taxon>Embryophyta</taxon>
        <taxon>Tracheophyta</taxon>
        <taxon>Spermatophyta</taxon>
        <taxon>Magnoliopsida</taxon>
        <taxon>eudicotyledons</taxon>
        <taxon>Gunneridae</taxon>
        <taxon>Pentapetalae</taxon>
        <taxon>asterids</taxon>
        <taxon>campanulids</taxon>
        <taxon>Asterales</taxon>
        <taxon>Asteraceae</taxon>
        <taxon>Cichorioideae</taxon>
        <taxon>Cichorieae</taxon>
        <taxon>Cichoriinae</taxon>
        <taxon>Cichorium</taxon>
    </lineage>
</organism>
<accession>A0ACB9F5P2</accession>
<comment type="caution">
    <text evidence="1">The sequence shown here is derived from an EMBL/GenBank/DDBJ whole genome shotgun (WGS) entry which is preliminary data.</text>
</comment>
<name>A0ACB9F5P2_CICIN</name>
<sequence>MFDSLRLFYGDGAGEPLEYTLPTIWDKLMTSSNFNDRVEMVKKFNQCNKWRKKGLSRVPILHEGGSLLEALHLKQAVKLLNFAATLVEREILKLYTMSNESPHNSRYNEDTS</sequence>
<dbReference type="Proteomes" id="UP001055811">
    <property type="component" value="Linkage Group LG03"/>
</dbReference>
<protein>
    <submittedName>
        <fullName evidence="1">Uncharacterized protein</fullName>
    </submittedName>
</protein>
<keyword evidence="2" id="KW-1185">Reference proteome</keyword>
<evidence type="ECO:0000313" key="1">
    <source>
        <dbReference type="EMBL" id="KAI3766205.1"/>
    </source>
</evidence>
<gene>
    <name evidence="1" type="ORF">L2E82_16257</name>
</gene>